<comment type="caution">
    <text evidence="1">The sequence shown here is derived from an EMBL/GenBank/DDBJ whole genome shotgun (WGS) entry which is preliminary data.</text>
</comment>
<evidence type="ECO:0000313" key="1">
    <source>
        <dbReference type="EMBL" id="TWI85459.1"/>
    </source>
</evidence>
<dbReference type="AlphaFoldDB" id="A0A562SVZ2"/>
<name>A0A562SVZ2_9BACT</name>
<protein>
    <submittedName>
        <fullName evidence="1">Uncharacterized protein</fullName>
    </submittedName>
</protein>
<keyword evidence="2" id="KW-1185">Reference proteome</keyword>
<gene>
    <name evidence="1" type="ORF">IQ13_0621</name>
</gene>
<dbReference type="EMBL" id="VLLE01000002">
    <property type="protein sequence ID" value="TWI85459.1"/>
    <property type="molecule type" value="Genomic_DNA"/>
</dbReference>
<evidence type="ECO:0000313" key="2">
    <source>
        <dbReference type="Proteomes" id="UP000316167"/>
    </source>
</evidence>
<reference evidence="1 2" key="1">
    <citation type="journal article" date="2015" name="Stand. Genomic Sci.">
        <title>Genomic Encyclopedia of Bacterial and Archaeal Type Strains, Phase III: the genomes of soil and plant-associated and newly described type strains.</title>
        <authorList>
            <person name="Whitman W.B."/>
            <person name="Woyke T."/>
            <person name="Klenk H.P."/>
            <person name="Zhou Y."/>
            <person name="Lilburn T.G."/>
            <person name="Beck B.J."/>
            <person name="De Vos P."/>
            <person name="Vandamme P."/>
            <person name="Eisen J.A."/>
            <person name="Garrity G."/>
            <person name="Hugenholtz P."/>
            <person name="Kyrpides N.C."/>
        </authorList>
    </citation>
    <scope>NUCLEOTIDE SEQUENCE [LARGE SCALE GENOMIC DNA]</scope>
    <source>
        <strain evidence="1 2">CGMCC 1.7271</strain>
    </source>
</reference>
<dbReference type="RefSeq" id="WP_144884369.1">
    <property type="nucleotide sequence ID" value="NZ_VLLE01000002.1"/>
</dbReference>
<accession>A0A562SVZ2</accession>
<dbReference type="Proteomes" id="UP000316167">
    <property type="component" value="Unassembled WGS sequence"/>
</dbReference>
<dbReference type="OrthoDB" id="1494638at2"/>
<proteinExistence type="predicted"/>
<organism evidence="1 2">
    <name type="scientific">Lacibacter cauensis</name>
    <dbReference type="NCBI Taxonomy" id="510947"/>
    <lineage>
        <taxon>Bacteria</taxon>
        <taxon>Pseudomonadati</taxon>
        <taxon>Bacteroidota</taxon>
        <taxon>Chitinophagia</taxon>
        <taxon>Chitinophagales</taxon>
        <taxon>Chitinophagaceae</taxon>
        <taxon>Lacibacter</taxon>
    </lineage>
</organism>
<sequence length="149" mass="17602">MEDIQLYISKGTVLRLEFLDLVHPTLVHIKADHWNFIYQLYRDDKLIDSGLFTPNYLIIEERQLLIIQEYDTSILNKENIKTDQDLVFNLRLFDFSKGKTGRFSKLTGGNFKLEKLVDSILIFHKKYQDVTKEFEVNINEINMTAVAER</sequence>